<sequence length="63" mass="6582">SPRQEPPQAAVALRSASLRLGVRHGICVAKMLANTQSIACAFGLAAAAPRSPYRHLELCGIAL</sequence>
<dbReference type="Proteomes" id="UP000759273">
    <property type="component" value="Unassembled WGS sequence"/>
</dbReference>
<feature type="non-terminal residue" evidence="1">
    <location>
        <position position="1"/>
    </location>
</feature>
<name>A0A943DC95_9FIRM</name>
<evidence type="ECO:0000313" key="1">
    <source>
        <dbReference type="EMBL" id="MBS5333746.1"/>
    </source>
</evidence>
<comment type="caution">
    <text evidence="1">The sequence shown here is derived from an EMBL/GenBank/DDBJ whole genome shotgun (WGS) entry which is preliminary data.</text>
</comment>
<dbReference type="EMBL" id="JAGZGG010000058">
    <property type="protein sequence ID" value="MBS5333746.1"/>
    <property type="molecule type" value="Genomic_DNA"/>
</dbReference>
<organism evidence="1 2">
    <name type="scientific">Subdoligranulum variabile</name>
    <dbReference type="NCBI Taxonomy" id="214851"/>
    <lineage>
        <taxon>Bacteria</taxon>
        <taxon>Bacillati</taxon>
        <taxon>Bacillota</taxon>
        <taxon>Clostridia</taxon>
        <taxon>Eubacteriales</taxon>
        <taxon>Oscillospiraceae</taxon>
        <taxon>Subdoligranulum</taxon>
    </lineage>
</organism>
<protein>
    <submittedName>
        <fullName evidence="1">Uncharacterized protein</fullName>
    </submittedName>
</protein>
<proteinExistence type="predicted"/>
<accession>A0A943DC95</accession>
<dbReference type="AlphaFoldDB" id="A0A943DC95"/>
<reference evidence="1" key="1">
    <citation type="submission" date="2021-02" db="EMBL/GenBank/DDBJ databases">
        <title>Infant gut strain persistence is associated with maternal origin, phylogeny, and functional potential including surface adhesion and iron acquisition.</title>
        <authorList>
            <person name="Lou Y.C."/>
        </authorList>
    </citation>
    <scope>NUCLEOTIDE SEQUENCE</scope>
    <source>
        <strain evidence="1">L3_101_000M1_dasL3_101_000M1_concoct_87</strain>
    </source>
</reference>
<gene>
    <name evidence="1" type="ORF">KHY36_14635</name>
</gene>
<evidence type="ECO:0000313" key="2">
    <source>
        <dbReference type="Proteomes" id="UP000759273"/>
    </source>
</evidence>